<dbReference type="InterPro" id="IPR003439">
    <property type="entry name" value="ABC_transporter-like_ATP-bd"/>
</dbReference>
<feature type="domain" description="ABC transporter" evidence="5">
    <location>
        <begin position="6"/>
        <end position="235"/>
    </location>
</feature>
<name>A0ABP6UYV7_9PSEU</name>
<comment type="caution">
    <text evidence="6">The sequence shown here is derived from an EMBL/GenBank/DDBJ whole genome shotgun (WGS) entry which is preliminary data.</text>
</comment>
<evidence type="ECO:0000313" key="6">
    <source>
        <dbReference type="EMBL" id="GAA3525062.1"/>
    </source>
</evidence>
<dbReference type="RefSeq" id="WP_344854712.1">
    <property type="nucleotide sequence ID" value="NZ_BAAAZN010000001.1"/>
</dbReference>
<dbReference type="SUPFAM" id="SSF52540">
    <property type="entry name" value="P-loop containing nucleoside triphosphate hydrolases"/>
    <property type="match status" value="2"/>
</dbReference>
<evidence type="ECO:0000259" key="5">
    <source>
        <dbReference type="PROSITE" id="PS50893"/>
    </source>
</evidence>
<keyword evidence="2" id="KW-0813">Transport</keyword>
<sequence>MAEPVITVERLSAHAGEVPILRNVSFTVHAGEAVTLFGPSGSGKTTVAMAVAGLVRPGVIVHGDVGSPARTGYLPQQAAETLNPARRVGRALGELAGLRAPRTSRAQRRARVIQVLRAVAFEGDLDGLLRRYPFAFSGGQRTRLALAQVLATRPEAIVLDEPTTGLDEASKAGLVRQLGVLVRSGVAMLLVTHDPDVVAGLDTRVLSVHDGTVTPSAGLPARPVLAVRTPVPRSPAPAAELRDVSVRYGPTTVLAGIDLTLYPGETVGLVGASGAGKSTVARCLAGLERPSRGTVLAEGAVLPPLRKRTRQQLASWQYVWQEAASSFDPRRTVADQVAATATRLRGRSPAEALQEARELLAELGFTGAQAGRYPPGLSGGQLQRAALARALLAHPRVLICDEVTTGLDAHLATRILDHLDGYQRRTGAAVLSISHDRQVLAGRADRVVTVEAGRLSG</sequence>
<comment type="similarity">
    <text evidence="1">Belongs to the ABC transporter superfamily.</text>
</comment>
<dbReference type="Proteomes" id="UP001500689">
    <property type="component" value="Unassembled WGS sequence"/>
</dbReference>
<dbReference type="PANTHER" id="PTHR43776:SF7">
    <property type="entry name" value="D,D-DIPEPTIDE TRANSPORT ATP-BINDING PROTEIN DDPF-RELATED"/>
    <property type="match status" value="1"/>
</dbReference>
<dbReference type="PANTHER" id="PTHR43776">
    <property type="entry name" value="TRANSPORT ATP-BINDING PROTEIN"/>
    <property type="match status" value="1"/>
</dbReference>
<feature type="domain" description="ABC transporter" evidence="5">
    <location>
        <begin position="239"/>
        <end position="457"/>
    </location>
</feature>
<keyword evidence="7" id="KW-1185">Reference proteome</keyword>
<dbReference type="InterPro" id="IPR027417">
    <property type="entry name" value="P-loop_NTPase"/>
</dbReference>
<dbReference type="PROSITE" id="PS00211">
    <property type="entry name" value="ABC_TRANSPORTER_1"/>
    <property type="match status" value="2"/>
</dbReference>
<evidence type="ECO:0000256" key="3">
    <source>
        <dbReference type="ARBA" id="ARBA00022741"/>
    </source>
</evidence>
<dbReference type="EMBL" id="BAAAZN010000001">
    <property type="protein sequence ID" value="GAA3525062.1"/>
    <property type="molecule type" value="Genomic_DNA"/>
</dbReference>
<dbReference type="InterPro" id="IPR003593">
    <property type="entry name" value="AAA+_ATPase"/>
</dbReference>
<dbReference type="PROSITE" id="PS50893">
    <property type="entry name" value="ABC_TRANSPORTER_2"/>
    <property type="match status" value="2"/>
</dbReference>
<dbReference type="SMART" id="SM00382">
    <property type="entry name" value="AAA"/>
    <property type="match status" value="2"/>
</dbReference>
<protein>
    <submittedName>
        <fullName evidence="6">ATP-binding cassette domain-containing protein</fullName>
    </submittedName>
</protein>
<evidence type="ECO:0000256" key="2">
    <source>
        <dbReference type="ARBA" id="ARBA00022448"/>
    </source>
</evidence>
<dbReference type="Gene3D" id="3.40.50.300">
    <property type="entry name" value="P-loop containing nucleotide triphosphate hydrolases"/>
    <property type="match status" value="2"/>
</dbReference>
<evidence type="ECO:0000256" key="4">
    <source>
        <dbReference type="ARBA" id="ARBA00022840"/>
    </source>
</evidence>
<keyword evidence="4 6" id="KW-0067">ATP-binding</keyword>
<organism evidence="6 7">
    <name type="scientific">Amycolatopsis ultiminotia</name>
    <dbReference type="NCBI Taxonomy" id="543629"/>
    <lineage>
        <taxon>Bacteria</taxon>
        <taxon>Bacillati</taxon>
        <taxon>Actinomycetota</taxon>
        <taxon>Actinomycetes</taxon>
        <taxon>Pseudonocardiales</taxon>
        <taxon>Pseudonocardiaceae</taxon>
        <taxon>Amycolatopsis</taxon>
    </lineage>
</organism>
<gene>
    <name evidence="6" type="ORF">GCM10022222_04740</name>
</gene>
<reference evidence="7" key="1">
    <citation type="journal article" date="2019" name="Int. J. Syst. Evol. Microbiol.">
        <title>The Global Catalogue of Microorganisms (GCM) 10K type strain sequencing project: providing services to taxonomists for standard genome sequencing and annotation.</title>
        <authorList>
            <consortium name="The Broad Institute Genomics Platform"/>
            <consortium name="The Broad Institute Genome Sequencing Center for Infectious Disease"/>
            <person name="Wu L."/>
            <person name="Ma J."/>
        </authorList>
    </citation>
    <scope>NUCLEOTIDE SEQUENCE [LARGE SCALE GENOMIC DNA]</scope>
    <source>
        <strain evidence="7">JCM 16898</strain>
    </source>
</reference>
<dbReference type="InterPro" id="IPR050319">
    <property type="entry name" value="ABC_transp_ATP-bind"/>
</dbReference>
<evidence type="ECO:0000256" key="1">
    <source>
        <dbReference type="ARBA" id="ARBA00005417"/>
    </source>
</evidence>
<dbReference type="Pfam" id="PF00005">
    <property type="entry name" value="ABC_tran"/>
    <property type="match status" value="2"/>
</dbReference>
<keyword evidence="3" id="KW-0547">Nucleotide-binding</keyword>
<accession>A0ABP6UYV7</accession>
<proteinExistence type="inferred from homology"/>
<dbReference type="InterPro" id="IPR017871">
    <property type="entry name" value="ABC_transporter-like_CS"/>
</dbReference>
<dbReference type="GO" id="GO:0005524">
    <property type="term" value="F:ATP binding"/>
    <property type="evidence" value="ECO:0007669"/>
    <property type="project" value="UniProtKB-KW"/>
</dbReference>
<evidence type="ECO:0000313" key="7">
    <source>
        <dbReference type="Proteomes" id="UP001500689"/>
    </source>
</evidence>